<accession>A0A8D9PE19</accession>
<evidence type="ECO:0000259" key="1">
    <source>
        <dbReference type="Pfam" id="PF09511"/>
    </source>
</evidence>
<organism evidence="2">
    <name type="scientific">Bacteriophage sp</name>
    <dbReference type="NCBI Taxonomy" id="38018"/>
    <lineage>
        <taxon>Viruses</taxon>
    </lineage>
</organism>
<sequence length="452" mass="53649">MNFRFQKEFLWHPLYEYVMTVKRKYIQSYTLLNNEPCPENYNFNDWLDRVLEVWGNITPKLNEKLNKIFDPLQITCYDHYVLFKYKGFIELSDDYDLGSFFELYDGLYRECRSCVFDLKNDEIALASLAKFKNYGEDDGDWSPKNIRSKYNFAHSVFITNKLDGSYQQYRYIAEEDRILGSGSQALDPVESWRLAEGYKLLSDGQKELIKDYPDYTFIFEYISPKNPIVVKYNESQEGLYLLAARDVKDGKEVSFDILSDMAEEYDSKMTQWYYNATLFSILADTDNYLSSEKEGWVVDMVDRHKNHFRCKVKTSDYVLMHKALSKNISPNAVINAIHEDRFDDFLAKCPEAYRDLIMEYYNTVHEYLNLYKELIDKILVKGNAECVDFWNDKKEAMLWMDKLPKVLKGRTKTKYLGQENDFLLKKQFCYKYSEITKALHNLKRFKNSMVEG</sequence>
<reference evidence="2" key="1">
    <citation type="journal article" date="2021" name="Proc. Natl. Acad. Sci. U.S.A.">
        <title>A Catalog of Tens of Thousands of Viruses from Human Metagenomes Reveals Hidden Associations with Chronic Diseases.</title>
        <authorList>
            <person name="Tisza M.J."/>
            <person name="Buck C.B."/>
        </authorList>
    </citation>
    <scope>NUCLEOTIDE SEQUENCE</scope>
    <source>
        <strain evidence="2">CtOZu12</strain>
    </source>
</reference>
<dbReference type="EMBL" id="BK029940">
    <property type="protein sequence ID" value="DAD55550.1"/>
    <property type="molecule type" value="Genomic_DNA"/>
</dbReference>
<dbReference type="Pfam" id="PF09511">
    <property type="entry name" value="RNA_lig_T4_1"/>
    <property type="match status" value="1"/>
</dbReference>
<proteinExistence type="predicted"/>
<dbReference type="GO" id="GO:0016874">
    <property type="term" value="F:ligase activity"/>
    <property type="evidence" value="ECO:0007669"/>
    <property type="project" value="UniProtKB-KW"/>
</dbReference>
<keyword evidence="2" id="KW-0436">Ligase</keyword>
<dbReference type="InterPro" id="IPR019039">
    <property type="entry name" value="T4-Rnl1-like_N"/>
</dbReference>
<feature type="domain" description="T4 RNA ligase 1-like N-terminal" evidence="1">
    <location>
        <begin position="110"/>
        <end position="317"/>
    </location>
</feature>
<evidence type="ECO:0000313" key="2">
    <source>
        <dbReference type="EMBL" id="DAD55550.1"/>
    </source>
</evidence>
<protein>
    <submittedName>
        <fullName evidence="2">RNA ligase</fullName>
    </submittedName>
</protein>
<name>A0A8D9PE19_9VIRU</name>